<feature type="domain" description="Gamma-butyrobetaine hydroxylase-like N-terminal" evidence="18">
    <location>
        <begin position="56"/>
        <end position="133"/>
    </location>
</feature>
<dbReference type="PANTHER" id="PTHR10696">
    <property type="entry name" value="GAMMA-BUTYROBETAINE HYDROXYLASE-RELATED"/>
    <property type="match status" value="1"/>
</dbReference>
<dbReference type="GO" id="GO:0005506">
    <property type="term" value="F:iron ion binding"/>
    <property type="evidence" value="ECO:0007669"/>
    <property type="project" value="InterPro"/>
</dbReference>
<dbReference type="GO" id="GO:0050353">
    <property type="term" value="F:trimethyllysine dioxygenase activity"/>
    <property type="evidence" value="ECO:0007669"/>
    <property type="project" value="UniProtKB-EC"/>
</dbReference>
<dbReference type="KEGG" id="aten:116304915"/>
<evidence type="ECO:0000256" key="16">
    <source>
        <dbReference type="ARBA" id="ARBA00049334"/>
    </source>
</evidence>
<comment type="similarity">
    <text evidence="4">Belongs to the gamma-BBH/TMLD family.</text>
</comment>
<protein>
    <recommendedName>
        <fullName evidence="6">Trimethyllysine dioxygenase, mitochondrial</fullName>
        <ecNumber evidence="5">1.14.11.8</ecNumber>
    </recommendedName>
    <alternativeName>
        <fullName evidence="13">Epsilon-trimethyllysine 2-oxoglutarate dioxygenase</fullName>
    </alternativeName>
    <alternativeName>
        <fullName evidence="12">TML hydroxylase</fullName>
    </alternativeName>
    <alternativeName>
        <fullName evidence="14">TML-alpha-ketoglutarate dioxygenase</fullName>
    </alternativeName>
</protein>
<evidence type="ECO:0000256" key="10">
    <source>
        <dbReference type="ARBA" id="ARBA00023002"/>
    </source>
</evidence>
<dbReference type="InterPro" id="IPR012776">
    <property type="entry name" value="Trimethyllysine_dOase"/>
</dbReference>
<evidence type="ECO:0000256" key="11">
    <source>
        <dbReference type="ARBA" id="ARBA00023004"/>
    </source>
</evidence>
<comment type="cofactor">
    <cofactor evidence="1">
        <name>Fe(2+)</name>
        <dbReference type="ChEBI" id="CHEBI:29033"/>
    </cofactor>
</comment>
<evidence type="ECO:0000256" key="13">
    <source>
        <dbReference type="ARBA" id="ARBA00031778"/>
    </source>
</evidence>
<dbReference type="Proteomes" id="UP000515163">
    <property type="component" value="Unplaced"/>
</dbReference>
<dbReference type="FunFam" id="3.30.2020.30:FF:000002">
    <property type="entry name" value="Putative gamma-butyrobetaine dioxygenase"/>
    <property type="match status" value="1"/>
</dbReference>
<sequence>MHTLKRFSAPLGVILRSARGLRIADKKGNWHLGLRRFSFCSSDTSFNPITSALLENDKIKVQWQNGQHSELHNVWLRDHCNCAKCLNQETFQRELDLLEIPLDIKPSSVTTTGDILELKWSDNHVTVFNSDWLIEHAYKPGMATRVEDWVEPVLWDGSIISSVKLPNITFESVLQNEKERCRVSNLIEKYGFAFVHETPTDVSSIEKLSNALAGFVRETNYGRLWEFSNEVMDHADTAYTAQHLEAHTDNTYFTDPAGLQLLHCTFHDGKGGESLLVDGFHAAEVLKQTNLEAFEFLSSHEIPFHFKDDKIQFKANGHVIELDPFTNEVARIRFNMYDRDILNCLPAEDVTKFYGAFKAFASVIRNPENEYWFKLTPGKCLVMGNWRVMHGRSGFTGLRKMQGCYINRDDFRSHFRPKYQIYKNQLD</sequence>
<evidence type="ECO:0000256" key="12">
    <source>
        <dbReference type="ARBA" id="ARBA00030363"/>
    </source>
</evidence>
<dbReference type="InterPro" id="IPR038492">
    <property type="entry name" value="GBBH-like_N_sf"/>
</dbReference>
<evidence type="ECO:0000256" key="6">
    <source>
        <dbReference type="ARBA" id="ARBA00016835"/>
    </source>
</evidence>
<dbReference type="InterPro" id="IPR050411">
    <property type="entry name" value="AlphaKG_dependent_hydroxylases"/>
</dbReference>
<keyword evidence="19" id="KW-1185">Reference proteome</keyword>
<dbReference type="PANTHER" id="PTHR10696:SF51">
    <property type="entry name" value="TRIMETHYLLYSINE DIOXYGENASE, MITOCHONDRIAL"/>
    <property type="match status" value="1"/>
</dbReference>
<dbReference type="InterPro" id="IPR010376">
    <property type="entry name" value="GBBH-like_N"/>
</dbReference>
<keyword evidence="7" id="KW-0479">Metal-binding</keyword>
<dbReference type="RefSeq" id="XP_031570571.1">
    <property type="nucleotide sequence ID" value="XM_031714711.1"/>
</dbReference>
<evidence type="ECO:0000256" key="3">
    <source>
        <dbReference type="ARBA" id="ARBA00005022"/>
    </source>
</evidence>
<feature type="domain" description="TauD/TfdA-like" evidence="17">
    <location>
        <begin position="167"/>
        <end position="405"/>
    </location>
</feature>
<evidence type="ECO:0000256" key="8">
    <source>
        <dbReference type="ARBA" id="ARBA00022873"/>
    </source>
</evidence>
<reference evidence="20" key="1">
    <citation type="submission" date="2025-08" db="UniProtKB">
        <authorList>
            <consortium name="RefSeq"/>
        </authorList>
    </citation>
    <scope>IDENTIFICATION</scope>
    <source>
        <tissue evidence="20">Tentacle</tissue>
    </source>
</reference>
<evidence type="ECO:0000313" key="19">
    <source>
        <dbReference type="Proteomes" id="UP000515163"/>
    </source>
</evidence>
<evidence type="ECO:0000259" key="17">
    <source>
        <dbReference type="Pfam" id="PF02668"/>
    </source>
</evidence>
<dbReference type="Pfam" id="PF06155">
    <property type="entry name" value="GBBH-like_N"/>
    <property type="match status" value="1"/>
</dbReference>
<evidence type="ECO:0000256" key="5">
    <source>
        <dbReference type="ARBA" id="ARBA00012267"/>
    </source>
</evidence>
<dbReference type="UniPathway" id="UPA00118"/>
<evidence type="ECO:0000256" key="9">
    <source>
        <dbReference type="ARBA" id="ARBA00022964"/>
    </source>
</evidence>
<dbReference type="InterPro" id="IPR042098">
    <property type="entry name" value="TauD-like_sf"/>
</dbReference>
<evidence type="ECO:0000313" key="20">
    <source>
        <dbReference type="RefSeq" id="XP_031570571.1"/>
    </source>
</evidence>
<evidence type="ECO:0000259" key="18">
    <source>
        <dbReference type="Pfam" id="PF06155"/>
    </source>
</evidence>
<evidence type="ECO:0000256" key="7">
    <source>
        <dbReference type="ARBA" id="ARBA00022723"/>
    </source>
</evidence>
<proteinExistence type="inferred from homology"/>
<evidence type="ECO:0000256" key="4">
    <source>
        <dbReference type="ARBA" id="ARBA00008654"/>
    </source>
</evidence>
<dbReference type="CDD" id="cd00250">
    <property type="entry name" value="CAS_like"/>
    <property type="match status" value="1"/>
</dbReference>
<dbReference type="Gene3D" id="3.30.2020.30">
    <property type="match status" value="1"/>
</dbReference>
<keyword evidence="8" id="KW-0124">Carnitine biosynthesis</keyword>
<evidence type="ECO:0000256" key="2">
    <source>
        <dbReference type="ARBA" id="ARBA00001961"/>
    </source>
</evidence>
<dbReference type="EC" id="1.14.11.8" evidence="5"/>
<organism evidence="19 20">
    <name type="scientific">Actinia tenebrosa</name>
    <name type="common">Australian red waratah sea anemone</name>
    <dbReference type="NCBI Taxonomy" id="6105"/>
    <lineage>
        <taxon>Eukaryota</taxon>
        <taxon>Metazoa</taxon>
        <taxon>Cnidaria</taxon>
        <taxon>Anthozoa</taxon>
        <taxon>Hexacorallia</taxon>
        <taxon>Actiniaria</taxon>
        <taxon>Actiniidae</taxon>
        <taxon>Actinia</taxon>
    </lineage>
</organism>
<comment type="pathway">
    <text evidence="3">Amine and polyamine biosynthesis; carnitine biosynthesis.</text>
</comment>
<dbReference type="FunFam" id="3.60.130.10:FF:000001">
    <property type="entry name" value="Trimethyllysine dioxygenase, mitochondrial"/>
    <property type="match status" value="1"/>
</dbReference>
<comment type="cofactor">
    <cofactor evidence="2">
        <name>L-ascorbate</name>
        <dbReference type="ChEBI" id="CHEBI:38290"/>
    </cofactor>
</comment>
<dbReference type="Pfam" id="PF02668">
    <property type="entry name" value="TauD"/>
    <property type="match status" value="1"/>
</dbReference>
<dbReference type="SUPFAM" id="SSF51197">
    <property type="entry name" value="Clavaminate synthase-like"/>
    <property type="match status" value="1"/>
</dbReference>
<gene>
    <name evidence="20" type="primary">LOC116304915</name>
</gene>
<dbReference type="Gene3D" id="3.60.130.10">
    <property type="entry name" value="Clavaminate synthase-like"/>
    <property type="match status" value="1"/>
</dbReference>
<dbReference type="GO" id="GO:0045329">
    <property type="term" value="P:carnitine biosynthetic process"/>
    <property type="evidence" value="ECO:0007669"/>
    <property type="project" value="UniProtKB-UniPathway"/>
</dbReference>
<dbReference type="NCBIfam" id="TIGR02410">
    <property type="entry name" value="carnitine_TMLD"/>
    <property type="match status" value="1"/>
</dbReference>
<evidence type="ECO:0000256" key="14">
    <source>
        <dbReference type="ARBA" id="ARBA00032283"/>
    </source>
</evidence>
<dbReference type="FunCoup" id="A0A6P8ITL6">
    <property type="interactions" value="638"/>
</dbReference>
<keyword evidence="10" id="KW-0560">Oxidoreductase</keyword>
<dbReference type="AlphaFoldDB" id="A0A6P8ITL6"/>
<evidence type="ECO:0000256" key="1">
    <source>
        <dbReference type="ARBA" id="ARBA00001954"/>
    </source>
</evidence>
<dbReference type="InParanoid" id="A0A6P8ITL6"/>
<dbReference type="OrthoDB" id="408743at2759"/>
<name>A0A6P8ITL6_ACTTE</name>
<dbReference type="GeneID" id="116304915"/>
<comment type="catalytic activity">
    <reaction evidence="16">
        <text>N(6),N(6),N(6)-trimethyl-L-lysine + 2-oxoglutarate + O2 = (3S)-3-hydroxy-N(6),N(6),N(6)-trimethyl-L-lysine + succinate + CO2</text>
        <dbReference type="Rhea" id="RHEA:14181"/>
        <dbReference type="ChEBI" id="CHEBI:15379"/>
        <dbReference type="ChEBI" id="CHEBI:16526"/>
        <dbReference type="ChEBI" id="CHEBI:16810"/>
        <dbReference type="ChEBI" id="CHEBI:30031"/>
        <dbReference type="ChEBI" id="CHEBI:58100"/>
        <dbReference type="ChEBI" id="CHEBI:141499"/>
        <dbReference type="EC" id="1.14.11.8"/>
    </reaction>
</comment>
<comment type="function">
    <text evidence="15">Converts trimethyllysine (TML) into hydroxytrimethyllysine (HTML).</text>
</comment>
<keyword evidence="9" id="KW-0223">Dioxygenase</keyword>
<dbReference type="InterPro" id="IPR003819">
    <property type="entry name" value="TauD/TfdA-like"/>
</dbReference>
<keyword evidence="11" id="KW-0408">Iron</keyword>
<dbReference type="GO" id="GO:0005739">
    <property type="term" value="C:mitochondrion"/>
    <property type="evidence" value="ECO:0007669"/>
    <property type="project" value="TreeGrafter"/>
</dbReference>
<evidence type="ECO:0000256" key="15">
    <source>
        <dbReference type="ARBA" id="ARBA00046008"/>
    </source>
</evidence>
<accession>A0A6P8ITL6</accession>